<dbReference type="CDD" id="cd13880">
    <property type="entry name" value="CuRO_2_MaLCC_like"/>
    <property type="match status" value="1"/>
</dbReference>
<dbReference type="Pfam" id="PF07731">
    <property type="entry name" value="Cu-oxidase_2"/>
    <property type="match status" value="1"/>
</dbReference>
<evidence type="ECO:0000256" key="1">
    <source>
        <dbReference type="ARBA" id="ARBA00010609"/>
    </source>
</evidence>
<evidence type="ECO:0000256" key="3">
    <source>
        <dbReference type="ARBA" id="ARBA00023002"/>
    </source>
</evidence>
<evidence type="ECO:0000259" key="5">
    <source>
        <dbReference type="Pfam" id="PF00394"/>
    </source>
</evidence>
<feature type="domain" description="Plastocyanin-like" evidence="7">
    <location>
        <begin position="119"/>
        <end position="232"/>
    </location>
</feature>
<organism evidence="8 9">
    <name type="scientific">Venustampulla echinocandica</name>
    <dbReference type="NCBI Taxonomy" id="2656787"/>
    <lineage>
        <taxon>Eukaryota</taxon>
        <taxon>Fungi</taxon>
        <taxon>Dikarya</taxon>
        <taxon>Ascomycota</taxon>
        <taxon>Pezizomycotina</taxon>
        <taxon>Leotiomycetes</taxon>
        <taxon>Helotiales</taxon>
        <taxon>Pleuroascaceae</taxon>
        <taxon>Venustampulla</taxon>
    </lineage>
</organism>
<feature type="domain" description="Plastocyanin-like" evidence="5">
    <location>
        <begin position="245"/>
        <end position="390"/>
    </location>
</feature>
<dbReference type="SUPFAM" id="SSF49503">
    <property type="entry name" value="Cupredoxins"/>
    <property type="match status" value="3"/>
</dbReference>
<dbReference type="GO" id="GO:0005507">
    <property type="term" value="F:copper ion binding"/>
    <property type="evidence" value="ECO:0007669"/>
    <property type="project" value="InterPro"/>
</dbReference>
<evidence type="ECO:0000313" key="8">
    <source>
        <dbReference type="EMBL" id="RDL37140.1"/>
    </source>
</evidence>
<evidence type="ECO:0000256" key="2">
    <source>
        <dbReference type="ARBA" id="ARBA00022723"/>
    </source>
</evidence>
<dbReference type="InterPro" id="IPR045087">
    <property type="entry name" value="Cu-oxidase_fam"/>
</dbReference>
<evidence type="ECO:0000259" key="6">
    <source>
        <dbReference type="Pfam" id="PF07731"/>
    </source>
</evidence>
<dbReference type="GeneID" id="43597422"/>
<dbReference type="STRING" id="2656787.A0A370TNP4"/>
<dbReference type="PANTHER" id="PTHR11709">
    <property type="entry name" value="MULTI-COPPER OXIDASE"/>
    <property type="match status" value="1"/>
</dbReference>
<protein>
    <recommendedName>
        <fullName evidence="10">Cupredoxin</fullName>
    </recommendedName>
</protein>
<dbReference type="Pfam" id="PF07732">
    <property type="entry name" value="Cu-oxidase_3"/>
    <property type="match status" value="1"/>
</dbReference>
<dbReference type="CDD" id="cd13854">
    <property type="entry name" value="CuRO_1_MaLCC_like"/>
    <property type="match status" value="1"/>
</dbReference>
<evidence type="ECO:0000256" key="4">
    <source>
        <dbReference type="ARBA" id="ARBA00023008"/>
    </source>
</evidence>
<dbReference type="PANTHER" id="PTHR11709:SF71">
    <property type="entry name" value="OXIDOREDUCTASE TPCJ"/>
    <property type="match status" value="1"/>
</dbReference>
<dbReference type="InterPro" id="IPR008972">
    <property type="entry name" value="Cupredoxin"/>
</dbReference>
<comment type="similarity">
    <text evidence="1">Belongs to the multicopper oxidase family.</text>
</comment>
<evidence type="ECO:0000313" key="9">
    <source>
        <dbReference type="Proteomes" id="UP000254866"/>
    </source>
</evidence>
<feature type="domain" description="Plastocyanin-like" evidence="6">
    <location>
        <begin position="484"/>
        <end position="594"/>
    </location>
</feature>
<evidence type="ECO:0008006" key="10">
    <source>
        <dbReference type="Google" id="ProtNLM"/>
    </source>
</evidence>
<dbReference type="AlphaFoldDB" id="A0A370TNP4"/>
<keyword evidence="4" id="KW-0186">Copper</keyword>
<keyword evidence="2" id="KW-0479">Metal-binding</keyword>
<evidence type="ECO:0000259" key="7">
    <source>
        <dbReference type="Pfam" id="PF07732"/>
    </source>
</evidence>
<dbReference type="RefSeq" id="XP_031869796.1">
    <property type="nucleotide sequence ID" value="XM_032013196.1"/>
</dbReference>
<dbReference type="GO" id="GO:0016491">
    <property type="term" value="F:oxidoreductase activity"/>
    <property type="evidence" value="ECO:0007669"/>
    <property type="project" value="UniProtKB-KW"/>
</dbReference>
<dbReference type="EMBL" id="NPIC01000003">
    <property type="protein sequence ID" value="RDL37140.1"/>
    <property type="molecule type" value="Genomic_DNA"/>
</dbReference>
<accession>A0A370TNP4</accession>
<sequence>MKVDSLWTCLSYVFELLSGNTVQDQLPLGQGHTSNVVSHVDNIGSEPLMFEAPRDPRTGEGFICEYPRMRGYRKCHENDKHCWIKSHDGRRKFDINSDYENPKEVPLGITRRFELDIGEMPLSPDGVTMEHGKVFNRQYPGPWIQACWGDTIEVTVTNKLQYNGTSVHFHGIRQLNTPHMDGVNGITQCPIAPGDTFTYKFRALQYGSSWYHSHYSLQYGDGMLGPMTIYGPTTAQYDLEGALEPILMTDWNHRSVFEAKTGAAPKMTNILLNGNGQYGSGPDRPEKFNMTFEEGKKYLLILINTAVDTTFIFSIDEHLLQVVETDFVPIVPYYREKLRIGIGQRYHVIVHAKPRNPARHNNYWIRTIPARQCSKFACGPDEKMGILRYNTTKPDSDKDPLSTPFLFDIQCADEPYEEIIPWKKWRVGNPANNDLTKTEFQVSLKNSSGVPYVPDKRLLRWDMHLDPFRINFSDPTILSLERETWPRYTDVVTVDTPDDGEDHWIWLLITAPYGIPSEGGERMFVPAAHPMHLHGHDFALLRQSTTSWEDDKHNFTLDCSDERVKCDNPPRRDVALLPAYGYLIIAFKADNPGKLPHL</sequence>
<dbReference type="InterPro" id="IPR001117">
    <property type="entry name" value="Cu-oxidase_2nd"/>
</dbReference>
<proteinExistence type="inferred from homology"/>
<dbReference type="Gene3D" id="2.60.40.420">
    <property type="entry name" value="Cupredoxins - blue copper proteins"/>
    <property type="match status" value="3"/>
</dbReference>
<name>A0A370TNP4_9HELO</name>
<keyword evidence="9" id="KW-1185">Reference proteome</keyword>
<dbReference type="InterPro" id="IPR011707">
    <property type="entry name" value="Cu-oxidase-like_N"/>
</dbReference>
<reference evidence="8 9" key="1">
    <citation type="journal article" date="2018" name="IMA Fungus">
        <title>IMA Genome-F 9: Draft genome sequence of Annulohypoxylon stygium, Aspergillus mulundensis, Berkeleyomyces basicola (syn. Thielaviopsis basicola), Ceratocystis smalleyi, two Cercospora beticola strains, Coleophoma cylindrospora, Fusarium fracticaudum, Phialophora cf. hyalina, and Morchella septimelata.</title>
        <authorList>
            <person name="Wingfield B.D."/>
            <person name="Bills G.F."/>
            <person name="Dong Y."/>
            <person name="Huang W."/>
            <person name="Nel W.J."/>
            <person name="Swalarsk-Parry B.S."/>
            <person name="Vaghefi N."/>
            <person name="Wilken P.M."/>
            <person name="An Z."/>
            <person name="de Beer Z.W."/>
            <person name="De Vos L."/>
            <person name="Chen L."/>
            <person name="Duong T.A."/>
            <person name="Gao Y."/>
            <person name="Hammerbacher A."/>
            <person name="Kikkert J.R."/>
            <person name="Li Y."/>
            <person name="Li H."/>
            <person name="Li K."/>
            <person name="Li Q."/>
            <person name="Liu X."/>
            <person name="Ma X."/>
            <person name="Naidoo K."/>
            <person name="Pethybridge S.J."/>
            <person name="Sun J."/>
            <person name="Steenkamp E.T."/>
            <person name="van der Nest M.A."/>
            <person name="van Wyk S."/>
            <person name="Wingfield M.J."/>
            <person name="Xiong C."/>
            <person name="Yue Q."/>
            <person name="Zhang X."/>
        </authorList>
    </citation>
    <scope>NUCLEOTIDE SEQUENCE [LARGE SCALE GENOMIC DNA]</scope>
    <source>
        <strain evidence="8 9">BP 5553</strain>
    </source>
</reference>
<gene>
    <name evidence="8" type="ORF">BP5553_04573</name>
</gene>
<dbReference type="FunFam" id="2.60.40.420:FF:000021">
    <property type="entry name" value="Extracellular dihydrogeodin oxidase/laccase"/>
    <property type="match status" value="1"/>
</dbReference>
<keyword evidence="3" id="KW-0560">Oxidoreductase</keyword>
<dbReference type="InterPro" id="IPR011706">
    <property type="entry name" value="Cu-oxidase_C"/>
</dbReference>
<dbReference type="OrthoDB" id="2121828at2759"/>
<dbReference type="Proteomes" id="UP000254866">
    <property type="component" value="Unassembled WGS sequence"/>
</dbReference>
<comment type="caution">
    <text evidence="8">The sequence shown here is derived from an EMBL/GenBank/DDBJ whole genome shotgun (WGS) entry which is preliminary data.</text>
</comment>
<dbReference type="Pfam" id="PF00394">
    <property type="entry name" value="Cu-oxidase"/>
    <property type="match status" value="1"/>
</dbReference>